<evidence type="ECO:0000313" key="2">
    <source>
        <dbReference type="Proteomes" id="UP000249638"/>
    </source>
</evidence>
<gene>
    <name evidence="1" type="ORF">C7416_104438</name>
</gene>
<sequence length="72" mass="7757">MTTDQAVARQAAHENLVHELVGALESIYQYGADTLSGRADGGVDDRAWQRAAVLEMTKRASAALARAKEQQS</sequence>
<dbReference type="Proteomes" id="UP000249638">
    <property type="component" value="Unassembled WGS sequence"/>
</dbReference>
<evidence type="ECO:0000313" key="1">
    <source>
        <dbReference type="EMBL" id="PZX29433.1"/>
    </source>
</evidence>
<dbReference type="AlphaFoldDB" id="A0A2W7P1N5"/>
<organism evidence="1 2">
    <name type="scientific">Cupriavidus phytorum</name>
    <dbReference type="NCBI Taxonomy" id="3024399"/>
    <lineage>
        <taxon>Bacteria</taxon>
        <taxon>Pseudomonadati</taxon>
        <taxon>Pseudomonadota</taxon>
        <taxon>Betaproteobacteria</taxon>
        <taxon>Burkholderiales</taxon>
        <taxon>Burkholderiaceae</taxon>
        <taxon>Cupriavidus</taxon>
    </lineage>
</organism>
<comment type="caution">
    <text evidence="1">The sequence shown here is derived from an EMBL/GenBank/DDBJ whole genome shotgun (WGS) entry which is preliminary data.</text>
</comment>
<dbReference type="EMBL" id="QKZN01000004">
    <property type="protein sequence ID" value="PZX29433.1"/>
    <property type="molecule type" value="Genomic_DNA"/>
</dbReference>
<protein>
    <submittedName>
        <fullName evidence="1">Uncharacterized protein</fullName>
    </submittedName>
</protein>
<proteinExistence type="predicted"/>
<accession>A0A2W7P1N5</accession>
<name>A0A2W7P1N5_9BURK</name>
<keyword evidence="2" id="KW-1185">Reference proteome</keyword>
<reference evidence="1" key="1">
    <citation type="submission" date="2018-06" db="EMBL/GenBank/DDBJ databases">
        <title>Genomic Encyclopedia of Type Strains, Phase IV (KMG-V): Genome sequencing to study the core and pangenomes of soil and plant-associated prokaryotes.</title>
        <authorList>
            <person name="Whitman W."/>
        </authorList>
    </citation>
    <scope>NUCLEOTIDE SEQUENCE [LARGE SCALE GENOMIC DNA]</scope>
    <source>
        <strain evidence="1">MLR2-44</strain>
    </source>
</reference>